<gene>
    <name evidence="2" type="ORF">CTI12_AA414060</name>
</gene>
<name>A0A2U1M6H2_ARTAN</name>
<proteinExistence type="inferred from homology"/>
<evidence type="ECO:0000313" key="3">
    <source>
        <dbReference type="Proteomes" id="UP000245207"/>
    </source>
</evidence>
<evidence type="ECO:0000256" key="1">
    <source>
        <dbReference type="ARBA" id="ARBA00009861"/>
    </source>
</evidence>
<keyword evidence="2" id="KW-0808">Transferase</keyword>
<accession>A0A2U1M6H2</accession>
<dbReference type="STRING" id="35608.A0A2U1M6H2"/>
<dbReference type="Pfam" id="PF02458">
    <property type="entry name" value="Transferase"/>
    <property type="match status" value="1"/>
</dbReference>
<reference evidence="2 3" key="1">
    <citation type="journal article" date="2018" name="Mol. Plant">
        <title>The genome of Artemisia annua provides insight into the evolution of Asteraceae family and artemisinin biosynthesis.</title>
        <authorList>
            <person name="Shen Q."/>
            <person name="Zhang L."/>
            <person name="Liao Z."/>
            <person name="Wang S."/>
            <person name="Yan T."/>
            <person name="Shi P."/>
            <person name="Liu M."/>
            <person name="Fu X."/>
            <person name="Pan Q."/>
            <person name="Wang Y."/>
            <person name="Lv Z."/>
            <person name="Lu X."/>
            <person name="Zhang F."/>
            <person name="Jiang W."/>
            <person name="Ma Y."/>
            <person name="Chen M."/>
            <person name="Hao X."/>
            <person name="Li L."/>
            <person name="Tang Y."/>
            <person name="Lv G."/>
            <person name="Zhou Y."/>
            <person name="Sun X."/>
            <person name="Brodelius P.E."/>
            <person name="Rose J.K.C."/>
            <person name="Tang K."/>
        </authorList>
    </citation>
    <scope>NUCLEOTIDE SEQUENCE [LARGE SCALE GENOMIC DNA]</scope>
    <source>
        <strain evidence="3">cv. Huhao1</strain>
        <tissue evidence="2">Leaf</tissue>
    </source>
</reference>
<dbReference type="Gene3D" id="3.30.559.10">
    <property type="entry name" value="Chloramphenicol acetyltransferase-like domain"/>
    <property type="match status" value="2"/>
</dbReference>
<organism evidence="2 3">
    <name type="scientific">Artemisia annua</name>
    <name type="common">Sweet wormwood</name>
    <dbReference type="NCBI Taxonomy" id="35608"/>
    <lineage>
        <taxon>Eukaryota</taxon>
        <taxon>Viridiplantae</taxon>
        <taxon>Streptophyta</taxon>
        <taxon>Embryophyta</taxon>
        <taxon>Tracheophyta</taxon>
        <taxon>Spermatophyta</taxon>
        <taxon>Magnoliopsida</taxon>
        <taxon>eudicotyledons</taxon>
        <taxon>Gunneridae</taxon>
        <taxon>Pentapetalae</taxon>
        <taxon>asterids</taxon>
        <taxon>campanulids</taxon>
        <taxon>Asterales</taxon>
        <taxon>Asteraceae</taxon>
        <taxon>Asteroideae</taxon>
        <taxon>Anthemideae</taxon>
        <taxon>Artemisiinae</taxon>
        <taxon>Artemisia</taxon>
    </lineage>
</organism>
<dbReference type="PANTHER" id="PTHR31642">
    <property type="entry name" value="TRICHOTHECENE 3-O-ACETYLTRANSFERASE"/>
    <property type="match status" value="1"/>
</dbReference>
<dbReference type="PANTHER" id="PTHR31642:SF254">
    <property type="entry name" value="ALCOHOL O-ACETYLTRANSFERASE"/>
    <property type="match status" value="1"/>
</dbReference>
<dbReference type="InterPro" id="IPR050317">
    <property type="entry name" value="Plant_Fungal_Acyltransferase"/>
</dbReference>
<dbReference type="AlphaFoldDB" id="A0A2U1M6H2"/>
<comment type="similarity">
    <text evidence="1">Belongs to the plant acyltransferase family.</text>
</comment>
<sequence length="487" mass="54804">MEANGKSFSVKVIDNAVVHANDPRNDHWLPFTNLDLLVPPFDVGSFFCYKKPSQVTFPTLVNTLKASLSRALSLYYPLAGEILWNAEAGENQFHCNNRGVDFVEATADVQLKDLNLYNPDESIEGKLMPKKLHGVLVVQDLNLYNPDESIEGKLMPKKLHGVLVVQVTELKCGGLVIGCMFDHRAVDGYSSNMFILSWADITRSETSSMSPSFGRDIFNPRCPTTYSSSINDVFAIFKPPTKPGHDQDYDERKHILTNRVYYIEGEHLKKVKLLASEKGCRRSTLVAFTSLFWKIVALSMDESRNSKKVCHMALAVDGRRRLSEGAGKEKEKLVISHFGNVLSMPSGAIRAQELKHMCLSDIAVKVHEFLQTATCKDHFLDLIDWVEERRSLPLVARAFASTEMSVIVSAGHTYQVMDKIDFGWGKVAFGSCHIPSSRKDCIVMTLPSPTNNDDWVVYMRMPVQTINYIEAHSNNMFKPLNADYLRI</sequence>
<dbReference type="InterPro" id="IPR023213">
    <property type="entry name" value="CAT-like_dom_sf"/>
</dbReference>
<dbReference type="GO" id="GO:0016747">
    <property type="term" value="F:acyltransferase activity, transferring groups other than amino-acyl groups"/>
    <property type="evidence" value="ECO:0007669"/>
    <property type="project" value="TreeGrafter"/>
</dbReference>
<comment type="caution">
    <text evidence="2">The sequence shown here is derived from an EMBL/GenBank/DDBJ whole genome shotgun (WGS) entry which is preliminary data.</text>
</comment>
<dbReference type="Proteomes" id="UP000245207">
    <property type="component" value="Unassembled WGS sequence"/>
</dbReference>
<evidence type="ECO:0000313" key="2">
    <source>
        <dbReference type="EMBL" id="PWA56848.1"/>
    </source>
</evidence>
<dbReference type="EMBL" id="PKPP01006335">
    <property type="protein sequence ID" value="PWA56848.1"/>
    <property type="molecule type" value="Genomic_DNA"/>
</dbReference>
<protein>
    <submittedName>
        <fullName evidence="2">Transferase, Chloramphenicol acetyltransferase-like domain protein</fullName>
    </submittedName>
</protein>
<keyword evidence="3" id="KW-1185">Reference proteome</keyword>
<dbReference type="OrthoDB" id="1862401at2759"/>